<dbReference type="CDD" id="cd17324">
    <property type="entry name" value="MFS_NepI_like"/>
    <property type="match status" value="1"/>
</dbReference>
<feature type="transmembrane region" description="Helical" evidence="6">
    <location>
        <begin position="409"/>
        <end position="430"/>
    </location>
</feature>
<dbReference type="Proteomes" id="UP000007842">
    <property type="component" value="Chromosome"/>
</dbReference>
<name>G8X3A6_STREN</name>
<evidence type="ECO:0000313" key="9">
    <source>
        <dbReference type="Proteomes" id="UP000007842"/>
    </source>
</evidence>
<feature type="transmembrane region" description="Helical" evidence="6">
    <location>
        <begin position="529"/>
        <end position="550"/>
    </location>
</feature>
<feature type="transmembrane region" description="Helical" evidence="6">
    <location>
        <begin position="442"/>
        <end position="463"/>
    </location>
</feature>
<dbReference type="SUPFAM" id="SSF103473">
    <property type="entry name" value="MFS general substrate transporter"/>
    <property type="match status" value="1"/>
</dbReference>
<evidence type="ECO:0000259" key="7">
    <source>
        <dbReference type="PROSITE" id="PS50850"/>
    </source>
</evidence>
<keyword evidence="5 6" id="KW-0472">Membrane</keyword>
<keyword evidence="9" id="KW-1185">Reference proteome</keyword>
<keyword evidence="4 6" id="KW-1133">Transmembrane helix</keyword>
<evidence type="ECO:0000256" key="3">
    <source>
        <dbReference type="ARBA" id="ARBA00022692"/>
    </source>
</evidence>
<dbReference type="EMBL" id="CP003219">
    <property type="protein sequence ID" value="AEW96640.1"/>
    <property type="molecule type" value="Genomic_DNA"/>
</dbReference>
<feature type="transmembrane region" description="Helical" evidence="6">
    <location>
        <begin position="303"/>
        <end position="329"/>
    </location>
</feature>
<dbReference type="InterPro" id="IPR050189">
    <property type="entry name" value="MFS_Efflux_Transporters"/>
</dbReference>
<feature type="transmembrane region" description="Helical" evidence="6">
    <location>
        <begin position="336"/>
        <end position="362"/>
    </location>
</feature>
<organism evidence="8 9">
    <name type="scientific">Streptantibioticus cattleyicolor (strain ATCC 35852 / DSM 46488 / JCM 4925 / NBRC 14057 / NRRL 8057)</name>
    <name type="common">Streptomyces cattleya</name>
    <dbReference type="NCBI Taxonomy" id="1003195"/>
    <lineage>
        <taxon>Bacteria</taxon>
        <taxon>Bacillati</taxon>
        <taxon>Actinomycetota</taxon>
        <taxon>Actinomycetes</taxon>
        <taxon>Kitasatosporales</taxon>
        <taxon>Streptomycetaceae</taxon>
        <taxon>Streptantibioticus</taxon>
    </lineage>
</organism>
<dbReference type="GO" id="GO:0022857">
    <property type="term" value="F:transmembrane transporter activity"/>
    <property type="evidence" value="ECO:0007669"/>
    <property type="project" value="InterPro"/>
</dbReference>
<evidence type="ECO:0000256" key="2">
    <source>
        <dbReference type="ARBA" id="ARBA00022475"/>
    </source>
</evidence>
<reference evidence="9" key="1">
    <citation type="submission" date="2011-12" db="EMBL/GenBank/DDBJ databases">
        <title>Complete genome sequence of Streptomyces cattleya strain DSM 46488.</title>
        <authorList>
            <person name="Ou H.-Y."/>
            <person name="Li P."/>
            <person name="Zhao C."/>
            <person name="O'Hagan D."/>
            <person name="Deng Z."/>
        </authorList>
    </citation>
    <scope>NUCLEOTIDE SEQUENCE [LARGE SCALE GENOMIC DNA]</scope>
    <source>
        <strain evidence="9">ATCC 35852 / DSM 46488 / JCM 4925 / NBRC 14057 / NRRL 8057</strain>
    </source>
</reference>
<evidence type="ECO:0000256" key="1">
    <source>
        <dbReference type="ARBA" id="ARBA00004651"/>
    </source>
</evidence>
<dbReference type="Pfam" id="PF07690">
    <property type="entry name" value="MFS_1"/>
    <property type="match status" value="1"/>
</dbReference>
<proteinExistence type="predicted"/>
<evidence type="ECO:0000256" key="5">
    <source>
        <dbReference type="ARBA" id="ARBA00023136"/>
    </source>
</evidence>
<dbReference type="GO" id="GO:0005886">
    <property type="term" value="C:plasma membrane"/>
    <property type="evidence" value="ECO:0007669"/>
    <property type="project" value="UniProtKB-SubCell"/>
</dbReference>
<feature type="domain" description="Major facilitator superfamily (MFS) profile" evidence="7">
    <location>
        <begin position="212"/>
        <end position="587"/>
    </location>
</feature>
<dbReference type="PATRIC" id="fig|1003195.29.peg.4264"/>
<dbReference type="PROSITE" id="PS50850">
    <property type="entry name" value="MFS"/>
    <property type="match status" value="1"/>
</dbReference>
<feature type="transmembrane region" description="Helical" evidence="6">
    <location>
        <begin position="556"/>
        <end position="578"/>
    </location>
</feature>
<dbReference type="AlphaFoldDB" id="G8X3A6"/>
<dbReference type="InterPro" id="IPR011701">
    <property type="entry name" value="MFS"/>
</dbReference>
<protein>
    <submittedName>
        <fullName evidence="8">Putative transmembrane efflux protein from the major facilitator superfamily</fullName>
    </submittedName>
</protein>
<accession>G8X3A6</accession>
<evidence type="ECO:0000313" key="8">
    <source>
        <dbReference type="EMBL" id="AEW96640.1"/>
    </source>
</evidence>
<feature type="transmembrane region" description="Helical" evidence="6">
    <location>
        <begin position="499"/>
        <end position="517"/>
    </location>
</feature>
<dbReference type="InterPro" id="IPR020846">
    <property type="entry name" value="MFS_dom"/>
</dbReference>
<comment type="subcellular location">
    <subcellularLocation>
        <location evidence="1">Cell membrane</location>
        <topology evidence="1">Multi-pass membrane protein</topology>
    </subcellularLocation>
</comment>
<dbReference type="InterPro" id="IPR036259">
    <property type="entry name" value="MFS_trans_sf"/>
</dbReference>
<dbReference type="HOGENOM" id="CLU_448986_0_0_11"/>
<keyword evidence="2" id="KW-1003">Cell membrane</keyword>
<evidence type="ECO:0000256" key="6">
    <source>
        <dbReference type="SAM" id="Phobius"/>
    </source>
</evidence>
<feature type="transmembrane region" description="Helical" evidence="6">
    <location>
        <begin position="240"/>
        <end position="266"/>
    </location>
</feature>
<evidence type="ECO:0000256" key="4">
    <source>
        <dbReference type="ARBA" id="ARBA00022989"/>
    </source>
</evidence>
<feature type="transmembrane region" description="Helical" evidence="6">
    <location>
        <begin position="212"/>
        <end position="234"/>
    </location>
</feature>
<feature type="transmembrane region" description="Helical" evidence="6">
    <location>
        <begin position="475"/>
        <end position="493"/>
    </location>
</feature>
<keyword evidence="3 6" id="KW-0812">Transmembrane</keyword>
<sequence length="608" mass="61239">MGAQRDDDRAVHQQRELVGERLVVGVAGVGEQPVDEGVDRALVLGGEPVHLAAGVGDLDHGVDEGAAAVVLRLGALGERVEDGQRIVAALGDRLLQPRPPPFVTAPQHGGDQLLLAGEVAVEGGPADPGDGQQPLDADGADALGVEEVVRGLEQAFAGTGRHAPTVSHLDVIRNRSVPFRQTEPIGTECWPATAAPRRGQGKGGRRMRLPRGVLVLGFGTFALGTDEFVLAGVLPQFSRSLGVSIATAGQVVTAFALTCGLLSPVLATATAAWSRRRVLVLAVLLHLAGAVATALVPSYPLVLLAQMVAAAGAGMFVPAASVTAAALVPAERRGRAIAAVTTGLTAATALGAPIGTVLGSALGWRATMAFIAVLALLALAGVATMVPAVAAPAPDGLRRRLAPLADRRVLAVLATTLVAFTAAYIVYTYLAEVFAPATGGRGARLAALMFAFGTTGTLGNYGAGTLADRFGARRVVTGAIALLAVSLAVLPLATGDFPAAVAVVVVYAVAAWAITTPQQHRLITLDPDAAPLVVSLNAAFLYLAIALSGVVGAVGIGLVGAGRISLIGAAVALVALGLSELGHRLAVRDGAPAPAPPAPAGSTEPSRG</sequence>
<gene>
    <name evidence="8" type="ordered locus">SCATT_42690</name>
</gene>
<dbReference type="Gene3D" id="1.20.1250.20">
    <property type="entry name" value="MFS general substrate transporter like domains"/>
    <property type="match status" value="1"/>
</dbReference>
<feature type="transmembrane region" description="Helical" evidence="6">
    <location>
        <begin position="368"/>
        <end position="389"/>
    </location>
</feature>
<dbReference type="PANTHER" id="PTHR43124:SF10">
    <property type="entry name" value="PURINE EFFLUX PUMP PBUE"/>
    <property type="match status" value="1"/>
</dbReference>
<dbReference type="PANTHER" id="PTHR43124">
    <property type="entry name" value="PURINE EFFLUX PUMP PBUE"/>
    <property type="match status" value="1"/>
</dbReference>
<dbReference type="STRING" id="1003195.SCATT_42690"/>
<dbReference type="eggNOG" id="COG2814">
    <property type="taxonomic scope" value="Bacteria"/>
</dbReference>
<feature type="transmembrane region" description="Helical" evidence="6">
    <location>
        <begin position="278"/>
        <end position="297"/>
    </location>
</feature>
<dbReference type="KEGG" id="scy:SCATT_42690"/>